<keyword evidence="4" id="KW-1185">Reference proteome</keyword>
<dbReference type="InterPro" id="IPR011856">
    <property type="entry name" value="tRNA_endonuc-like_dom_sf"/>
</dbReference>
<protein>
    <submittedName>
        <fullName evidence="3">Card1-like endonuclease domain-containing protein</fullName>
    </submittedName>
</protein>
<proteinExistence type="predicted"/>
<reference evidence="3 4" key="1">
    <citation type="submission" date="2024-09" db="EMBL/GenBank/DDBJ databases">
        <authorList>
            <person name="Sun Q."/>
            <person name="Mori K."/>
        </authorList>
    </citation>
    <scope>NUCLEOTIDE SEQUENCE [LARGE SCALE GENOMIC DNA]</scope>
    <source>
        <strain evidence="3 4">CCM 7538</strain>
    </source>
</reference>
<name>A0ABV6HV60_9PAST</name>
<dbReference type="CDD" id="cd22364">
    <property type="entry name" value="VC1899-like"/>
    <property type="match status" value="1"/>
</dbReference>
<gene>
    <name evidence="3" type="ORF">ACFFHT_04270</name>
</gene>
<sequence>MRFDIHFCLISAQAAANLLPVSNPEFQPKSAVFFVSNSMKKNAGFLKQVFKDKGINVTLVDLVDEFDFAKTTEQFINEVEKYENENIALNITGGTKLMSIAAVEAFNCLDKSIFYVDTEQNRILFLSRDEQKRWLPPLPLNTKIKLKEYLAAYGKNLIDNPSADVNKEWLSAFEPFLKNYKSNHNLIPLLNKFLSESNGYYYTLDKKDIRIKNLNAFLTDLDNRGIISFNGETINFKQRKNHEFLHGGWLENYVYTQLKEIKKIDEIVLNAEVANENYQLNKNEYVDENKGNKNEFDIVFLAKNKLHIIECKTQVMTKEGGVKSEDILYKLETLKDYGGLMTKKCLVSYCEIPTSVSNRAKALNIKIIQKDDIYRIKELIQAWI</sequence>
<dbReference type="InterPro" id="IPR015093">
    <property type="entry name" value="Card1_endonucl_dom"/>
</dbReference>
<dbReference type="Pfam" id="PF09002">
    <property type="entry name" value="Card1_endonuc"/>
    <property type="match status" value="1"/>
</dbReference>
<evidence type="ECO:0000259" key="2">
    <source>
        <dbReference type="Pfam" id="PF23400"/>
    </source>
</evidence>
<dbReference type="InterPro" id="IPR056339">
    <property type="entry name" value="CARF_Card1"/>
</dbReference>
<dbReference type="InterPro" id="IPR011335">
    <property type="entry name" value="Restrct_endonuc-II-like"/>
</dbReference>
<dbReference type="RefSeq" id="WP_382373786.1">
    <property type="nucleotide sequence ID" value="NZ_JBHLWA010000017.1"/>
</dbReference>
<dbReference type="Gene3D" id="1.10.10.680">
    <property type="entry name" value="Hypothetical protein VC1899 (Restriction endonuclease-like)"/>
    <property type="match status" value="1"/>
</dbReference>
<evidence type="ECO:0000313" key="3">
    <source>
        <dbReference type="EMBL" id="MFC0322778.1"/>
    </source>
</evidence>
<comment type="caution">
    <text evidence="3">The sequence shown here is derived from an EMBL/GenBank/DDBJ whole genome shotgun (WGS) entry which is preliminary data.</text>
</comment>
<dbReference type="SUPFAM" id="SSF52980">
    <property type="entry name" value="Restriction endonuclease-like"/>
    <property type="match status" value="1"/>
</dbReference>
<dbReference type="Pfam" id="PF23400">
    <property type="entry name" value="CARF_Card1"/>
    <property type="match status" value="1"/>
</dbReference>
<dbReference type="Proteomes" id="UP001589769">
    <property type="component" value="Unassembled WGS sequence"/>
</dbReference>
<accession>A0ABV6HV60</accession>
<organism evidence="3 4">
    <name type="scientific">Gallibacterium melopsittaci</name>
    <dbReference type="NCBI Taxonomy" id="516063"/>
    <lineage>
        <taxon>Bacteria</taxon>
        <taxon>Pseudomonadati</taxon>
        <taxon>Pseudomonadota</taxon>
        <taxon>Gammaproteobacteria</taxon>
        <taxon>Pasteurellales</taxon>
        <taxon>Pasteurellaceae</taxon>
        <taxon>Gallibacterium</taxon>
    </lineage>
</organism>
<dbReference type="Gene3D" id="3.40.1350.10">
    <property type="match status" value="1"/>
</dbReference>
<dbReference type="EMBL" id="JBHLWA010000017">
    <property type="protein sequence ID" value="MFC0322778.1"/>
    <property type="molecule type" value="Genomic_DNA"/>
</dbReference>
<evidence type="ECO:0000259" key="1">
    <source>
        <dbReference type="Pfam" id="PF09002"/>
    </source>
</evidence>
<dbReference type="Gene3D" id="3.40.50.10770">
    <property type="entry name" value="Hypothetical protein VC1899 like domain (Restriction endonuclease-like)"/>
    <property type="match status" value="1"/>
</dbReference>
<feature type="domain" description="Card1 endonuclease" evidence="1">
    <location>
        <begin position="241"/>
        <end position="383"/>
    </location>
</feature>
<evidence type="ECO:0000313" key="4">
    <source>
        <dbReference type="Proteomes" id="UP001589769"/>
    </source>
</evidence>
<feature type="domain" description="Card1 CARF" evidence="2">
    <location>
        <begin position="5"/>
        <end position="149"/>
    </location>
</feature>